<feature type="transmembrane region" description="Helical" evidence="2">
    <location>
        <begin position="17"/>
        <end position="38"/>
    </location>
</feature>
<evidence type="ECO:0000256" key="2">
    <source>
        <dbReference type="SAM" id="Phobius"/>
    </source>
</evidence>
<keyword evidence="2" id="KW-0812">Transmembrane</keyword>
<dbReference type="AlphaFoldDB" id="A0A1F7I9S5"/>
<evidence type="ECO:0000313" key="3">
    <source>
        <dbReference type="EMBL" id="OGK40106.1"/>
    </source>
</evidence>
<keyword evidence="2" id="KW-1133">Transmembrane helix</keyword>
<accession>A0A1F7I9S5</accession>
<feature type="region of interest" description="Disordered" evidence="1">
    <location>
        <begin position="80"/>
        <end position="113"/>
    </location>
</feature>
<protein>
    <submittedName>
        <fullName evidence="3">Uncharacterized protein</fullName>
    </submittedName>
</protein>
<sequence length="230" mass="26218">MNTFVEFIRTTKLHKKWWGILLLLTLFGLLPFIITYFIWVKKDWNKEKKLLTIVILWIVMIAGFQIFIVNKSKQSLSSGQRKTSVQNIKNEQQEAVEQKNKIQPTVAKNPDPTKPFNENLGTSFLASTYAQKLLDVSNVAPGYIKSVFVEVSPDNKDRESVVSVFIQVKIDSSLWSGTNDDSKKDFVSAYLVSARKEFPKAFPHVYISNELREVAVGELSMSGDPKITLR</sequence>
<feature type="compositionally biased region" description="Polar residues" evidence="1">
    <location>
        <begin position="80"/>
        <end position="95"/>
    </location>
</feature>
<dbReference type="Proteomes" id="UP000177698">
    <property type="component" value="Unassembled WGS sequence"/>
</dbReference>
<reference evidence="3 4" key="1">
    <citation type="journal article" date="2016" name="Nat. Commun.">
        <title>Thousands of microbial genomes shed light on interconnected biogeochemical processes in an aquifer system.</title>
        <authorList>
            <person name="Anantharaman K."/>
            <person name="Brown C.T."/>
            <person name="Hug L.A."/>
            <person name="Sharon I."/>
            <person name="Castelle C.J."/>
            <person name="Probst A.J."/>
            <person name="Thomas B.C."/>
            <person name="Singh A."/>
            <person name="Wilkins M.J."/>
            <person name="Karaoz U."/>
            <person name="Brodie E.L."/>
            <person name="Williams K.H."/>
            <person name="Hubbard S.S."/>
            <person name="Banfield J.F."/>
        </authorList>
    </citation>
    <scope>NUCLEOTIDE SEQUENCE [LARGE SCALE GENOMIC DNA]</scope>
</reference>
<organism evidence="3 4">
    <name type="scientific">Candidatus Roizmanbacteria bacterium RIFCSPLOWO2_01_FULL_37_12</name>
    <dbReference type="NCBI Taxonomy" id="1802056"/>
    <lineage>
        <taxon>Bacteria</taxon>
        <taxon>Candidatus Roizmaniibacteriota</taxon>
    </lineage>
</organism>
<evidence type="ECO:0000256" key="1">
    <source>
        <dbReference type="SAM" id="MobiDB-lite"/>
    </source>
</evidence>
<gene>
    <name evidence="3" type="ORF">A2954_00495</name>
</gene>
<dbReference type="EMBL" id="MGAG01000029">
    <property type="protein sequence ID" value="OGK40106.1"/>
    <property type="molecule type" value="Genomic_DNA"/>
</dbReference>
<keyword evidence="2" id="KW-0472">Membrane</keyword>
<proteinExistence type="predicted"/>
<feature type="transmembrane region" description="Helical" evidence="2">
    <location>
        <begin position="50"/>
        <end position="68"/>
    </location>
</feature>
<evidence type="ECO:0000313" key="4">
    <source>
        <dbReference type="Proteomes" id="UP000177698"/>
    </source>
</evidence>
<comment type="caution">
    <text evidence="3">The sequence shown here is derived from an EMBL/GenBank/DDBJ whole genome shotgun (WGS) entry which is preliminary data.</text>
</comment>
<name>A0A1F7I9S5_9BACT</name>
<dbReference type="STRING" id="1802056.A2954_00495"/>